<proteinExistence type="predicted"/>
<organism evidence="1 2">
    <name type="scientific">Diversispora epigaea</name>
    <dbReference type="NCBI Taxonomy" id="1348612"/>
    <lineage>
        <taxon>Eukaryota</taxon>
        <taxon>Fungi</taxon>
        <taxon>Fungi incertae sedis</taxon>
        <taxon>Mucoromycota</taxon>
        <taxon>Glomeromycotina</taxon>
        <taxon>Glomeromycetes</taxon>
        <taxon>Diversisporales</taxon>
        <taxon>Diversisporaceae</taxon>
        <taxon>Diversispora</taxon>
    </lineage>
</organism>
<evidence type="ECO:0000313" key="1">
    <source>
        <dbReference type="EMBL" id="RHZ89999.1"/>
    </source>
</evidence>
<dbReference type="EMBL" id="PQFF01000007">
    <property type="protein sequence ID" value="RHZ89999.1"/>
    <property type="molecule type" value="Genomic_DNA"/>
</dbReference>
<gene>
    <name evidence="1" type="ORF">Glove_9g223</name>
</gene>
<dbReference type="OrthoDB" id="2446927at2759"/>
<protein>
    <submittedName>
        <fullName evidence="1">Uncharacterized protein</fullName>
    </submittedName>
</protein>
<dbReference type="Proteomes" id="UP000266861">
    <property type="component" value="Unassembled WGS sequence"/>
</dbReference>
<comment type="caution">
    <text evidence="1">The sequence shown here is derived from an EMBL/GenBank/DDBJ whole genome shotgun (WGS) entry which is preliminary data.</text>
</comment>
<sequence length="117" mass="13494">MFGKSGDKLRDKGIGIGVESEKQVQNLRYRFKVISSRRSSPNLYNSEEEDIDMANLDLFIQINQSLNRIENHLKSAKTSLNNLINIINDIRGFLNTICLNYQNTYQDINSIIIQQDN</sequence>
<reference evidence="1 2" key="1">
    <citation type="submission" date="2018-08" db="EMBL/GenBank/DDBJ databases">
        <title>Genome and evolution of the arbuscular mycorrhizal fungus Diversispora epigaea (formerly Glomus versiforme) and its bacterial endosymbionts.</title>
        <authorList>
            <person name="Sun X."/>
            <person name="Fei Z."/>
            <person name="Harrison M."/>
        </authorList>
    </citation>
    <scope>NUCLEOTIDE SEQUENCE [LARGE SCALE GENOMIC DNA]</scope>
    <source>
        <strain evidence="1 2">IT104</strain>
    </source>
</reference>
<accession>A0A397JNS9</accession>
<name>A0A397JNS9_9GLOM</name>
<dbReference type="AlphaFoldDB" id="A0A397JNS9"/>
<evidence type="ECO:0000313" key="2">
    <source>
        <dbReference type="Proteomes" id="UP000266861"/>
    </source>
</evidence>
<keyword evidence="2" id="KW-1185">Reference proteome</keyword>